<dbReference type="Proteomes" id="UP000693970">
    <property type="component" value="Unassembled WGS sequence"/>
</dbReference>
<dbReference type="EMBL" id="JAGRRH010000002">
    <property type="protein sequence ID" value="KAG7373643.1"/>
    <property type="molecule type" value="Genomic_DNA"/>
</dbReference>
<dbReference type="EMBL" id="JAGRRH010000064">
    <property type="protein sequence ID" value="KAG7338142.1"/>
    <property type="molecule type" value="Genomic_DNA"/>
</dbReference>
<reference evidence="4" key="1">
    <citation type="journal article" date="2021" name="Sci. Rep.">
        <title>Diploid genomic architecture of Nitzschia inconspicua, an elite biomass production diatom.</title>
        <authorList>
            <person name="Oliver A."/>
            <person name="Podell S."/>
            <person name="Pinowska A."/>
            <person name="Traller J.C."/>
            <person name="Smith S.R."/>
            <person name="McClure R."/>
            <person name="Beliaev A."/>
            <person name="Bohutskyi P."/>
            <person name="Hill E.A."/>
            <person name="Rabines A."/>
            <person name="Zheng H."/>
            <person name="Allen L.Z."/>
            <person name="Kuo A."/>
            <person name="Grigoriev I.V."/>
            <person name="Allen A.E."/>
            <person name="Hazlebeck D."/>
            <person name="Allen E.E."/>
        </authorList>
    </citation>
    <scope>NUCLEOTIDE SEQUENCE</scope>
    <source>
        <strain evidence="4">Hildebrandi</strain>
    </source>
</reference>
<evidence type="ECO:0000313" key="3">
    <source>
        <dbReference type="EMBL" id="KAG7338142.1"/>
    </source>
</evidence>
<reference evidence="4" key="2">
    <citation type="submission" date="2021-04" db="EMBL/GenBank/DDBJ databases">
        <authorList>
            <person name="Podell S."/>
        </authorList>
    </citation>
    <scope>NUCLEOTIDE SEQUENCE</scope>
    <source>
        <strain evidence="4">Hildebrandi</strain>
    </source>
</reference>
<keyword evidence="2" id="KW-0472">Membrane</keyword>
<evidence type="ECO:0000256" key="1">
    <source>
        <dbReference type="SAM" id="MobiDB-lite"/>
    </source>
</evidence>
<proteinExistence type="predicted"/>
<comment type="caution">
    <text evidence="4">The sequence shown here is derived from an EMBL/GenBank/DDBJ whole genome shotgun (WGS) entry which is preliminary data.</text>
</comment>
<name>A0A9K3M3K7_9STRA</name>
<evidence type="ECO:0000256" key="2">
    <source>
        <dbReference type="SAM" id="Phobius"/>
    </source>
</evidence>
<keyword evidence="5" id="KW-1185">Reference proteome</keyword>
<organism evidence="4 5">
    <name type="scientific">Nitzschia inconspicua</name>
    <dbReference type="NCBI Taxonomy" id="303405"/>
    <lineage>
        <taxon>Eukaryota</taxon>
        <taxon>Sar</taxon>
        <taxon>Stramenopiles</taxon>
        <taxon>Ochrophyta</taxon>
        <taxon>Bacillariophyta</taxon>
        <taxon>Bacillariophyceae</taxon>
        <taxon>Bacillariophycidae</taxon>
        <taxon>Bacillariales</taxon>
        <taxon>Bacillariaceae</taxon>
        <taxon>Nitzschia</taxon>
    </lineage>
</organism>
<protein>
    <submittedName>
        <fullName evidence="4">Uncharacterized protein</fullName>
    </submittedName>
</protein>
<sequence length="437" mass="47419">MPSKVQRTNLSRNSGAMVPASVTSSPIIASGIDKPKIKKKKKKPPSTTTTMDSSKKKKSSKTSKQINEETRPLEEYNDMEDNLSDVSEDPVDRYNQTNGDGDYDEEMDDEPRFKYSTAELPEDSSRNTRCCLMAMCILCIIVAIAVSIVMVKIPQKKQDEKAAEAPSPTAPPPTSNGVGMFTAKRESVNVDCISPTSEQCGETCKDFDCCDFSLNEQAGCFFGNREGCLSYARCHVSNPGTLNAPSPNINSICSTTAIANDPGPCEDACLSVKCCWEDTSSCVDNNFYACADYAICQNLRGAELQVPQPIDGLEDFCDDYVVGSLTQNEACGIACAPASCCWEQTTANCLKNNFFTCLLHEPCGQLEFPEAFSYVPEPIDDVSLVCSKAYRDSNGSSKCEAACNRATCCSAAPEQSCFLQDPLGCIKYDGCKLLSVN</sequence>
<feature type="compositionally biased region" description="Polar residues" evidence="1">
    <location>
        <begin position="1"/>
        <end position="14"/>
    </location>
</feature>
<feature type="region of interest" description="Disordered" evidence="1">
    <location>
        <begin position="1"/>
        <end position="109"/>
    </location>
</feature>
<keyword evidence="2" id="KW-1133">Transmembrane helix</keyword>
<accession>A0A9K3M3K7</accession>
<evidence type="ECO:0000313" key="4">
    <source>
        <dbReference type="EMBL" id="KAG7373643.1"/>
    </source>
</evidence>
<keyword evidence="2" id="KW-0812">Transmembrane</keyword>
<feature type="transmembrane region" description="Helical" evidence="2">
    <location>
        <begin position="132"/>
        <end position="151"/>
    </location>
</feature>
<dbReference type="AlphaFoldDB" id="A0A9K3M3K7"/>
<gene>
    <name evidence="3" type="ORF">IV203_022840</name>
    <name evidence="4" type="ORF">IV203_034367</name>
</gene>
<feature type="compositionally biased region" description="Acidic residues" evidence="1">
    <location>
        <begin position="75"/>
        <end position="89"/>
    </location>
</feature>
<evidence type="ECO:0000313" key="5">
    <source>
        <dbReference type="Proteomes" id="UP000693970"/>
    </source>
</evidence>